<proteinExistence type="predicted"/>
<reference evidence="1" key="1">
    <citation type="submission" date="2017-05" db="EMBL/GenBank/DDBJ databases">
        <authorList>
            <person name="Varghese N."/>
            <person name="Submissions S."/>
        </authorList>
    </citation>
    <scope>NUCLEOTIDE SEQUENCE</scope>
    <source>
        <strain evidence="1">Su22</strain>
    </source>
</reference>
<organism evidence="1 2">
    <name type="scientific">Anoxynatronum buryatiense</name>
    <dbReference type="NCBI Taxonomy" id="489973"/>
    <lineage>
        <taxon>Bacteria</taxon>
        <taxon>Bacillati</taxon>
        <taxon>Bacillota</taxon>
        <taxon>Clostridia</taxon>
        <taxon>Eubacteriales</taxon>
        <taxon>Clostridiaceae</taxon>
        <taxon>Anoxynatronum</taxon>
    </lineage>
</organism>
<name>A0AA45WSL7_9CLOT</name>
<dbReference type="AlphaFoldDB" id="A0AA45WSL7"/>
<comment type="caution">
    <text evidence="1">The sequence shown here is derived from an EMBL/GenBank/DDBJ whole genome shotgun (WGS) entry which is preliminary data.</text>
</comment>
<keyword evidence="2" id="KW-1185">Reference proteome</keyword>
<evidence type="ECO:0000313" key="1">
    <source>
        <dbReference type="EMBL" id="SMP38232.1"/>
    </source>
</evidence>
<gene>
    <name evidence="1" type="ORF">SAMN06296020_10168</name>
</gene>
<dbReference type="RefSeq" id="WP_283407434.1">
    <property type="nucleotide sequence ID" value="NZ_FXUF01000001.1"/>
</dbReference>
<dbReference type="EMBL" id="FXUF01000001">
    <property type="protein sequence ID" value="SMP38232.1"/>
    <property type="molecule type" value="Genomic_DNA"/>
</dbReference>
<accession>A0AA45WSL7</accession>
<evidence type="ECO:0000313" key="2">
    <source>
        <dbReference type="Proteomes" id="UP001158066"/>
    </source>
</evidence>
<sequence length="57" mass="6236">MATKSILKNINIKDKRMGRSVVSSLEKAKDKETTAVVMSKKVKEIRGDEIGALFGGK</sequence>
<dbReference type="Proteomes" id="UP001158066">
    <property type="component" value="Unassembled WGS sequence"/>
</dbReference>
<protein>
    <submittedName>
        <fullName evidence="1">Uncharacterized protein</fullName>
    </submittedName>
</protein>